<dbReference type="InterPro" id="IPR004089">
    <property type="entry name" value="MCPsignal_dom"/>
</dbReference>
<name>A0A9D1FJ93_9BACT</name>
<keyword evidence="4" id="KW-1133">Transmembrane helix</keyword>
<evidence type="ECO:0000313" key="7">
    <source>
        <dbReference type="Proteomes" id="UP000886865"/>
    </source>
</evidence>
<protein>
    <recommendedName>
        <fullName evidence="5">Methyl-accepting transducer domain-containing protein</fullName>
    </recommendedName>
</protein>
<reference evidence="6" key="1">
    <citation type="submission" date="2020-10" db="EMBL/GenBank/DDBJ databases">
        <authorList>
            <person name="Gilroy R."/>
        </authorList>
    </citation>
    <scope>NUCLEOTIDE SEQUENCE</scope>
    <source>
        <strain evidence="6">CHK152-2871</strain>
    </source>
</reference>
<organism evidence="6 7">
    <name type="scientific">Candidatus Galligastranaerophilus intestinavium</name>
    <dbReference type="NCBI Taxonomy" id="2840836"/>
    <lineage>
        <taxon>Bacteria</taxon>
        <taxon>Candidatus Galligastranaerophilus</taxon>
    </lineage>
</organism>
<dbReference type="Proteomes" id="UP000886865">
    <property type="component" value="Unassembled WGS sequence"/>
</dbReference>
<dbReference type="AlphaFoldDB" id="A0A9D1FJ93"/>
<accession>A0A9D1FJ93</accession>
<dbReference type="Gene3D" id="1.10.287.950">
    <property type="entry name" value="Methyl-accepting chemotaxis protein"/>
    <property type="match status" value="1"/>
</dbReference>
<evidence type="ECO:0000256" key="3">
    <source>
        <dbReference type="SAM" id="Coils"/>
    </source>
</evidence>
<keyword evidence="1 2" id="KW-0807">Transducer</keyword>
<dbReference type="PANTHER" id="PTHR32089:SF112">
    <property type="entry name" value="LYSOZYME-LIKE PROTEIN-RELATED"/>
    <property type="match status" value="1"/>
</dbReference>
<sequence length="350" mass="38621">MSKQIKQKNGINDHFARKQTIDLMVILVIFIFVFAVVEYTDLSQILTAGVLVLLFCLTVVIFEATKKQYKKKATAAINNLLENAIENAKRIEGATSVQKENINLTFAKLSNIKLLIENLKNQSNDLNAIITNTKQKALDSLNYTNTEYDAVKANIEKMFTIRHKIQTIAELILELSDFIQSISSTIGLVEDIAEQTNLLALNAAVEAARAGEHGKGFAIVAGEIRKLADESKQATSKITSLITNIQQSANSTVLATEEGTKEVESGIELAHNIGSNIEQLILLMNEISQGINDMTGSSKKISTDTSTTENAISEINSMLENNYKATEENFQNIENIQTLSKTFKSNIDEE</sequence>
<feature type="domain" description="Methyl-accepting transducer" evidence="5">
    <location>
        <begin position="73"/>
        <end position="316"/>
    </location>
</feature>
<evidence type="ECO:0000256" key="1">
    <source>
        <dbReference type="ARBA" id="ARBA00023224"/>
    </source>
</evidence>
<dbReference type="SMART" id="SM00283">
    <property type="entry name" value="MA"/>
    <property type="match status" value="1"/>
</dbReference>
<proteinExistence type="predicted"/>
<evidence type="ECO:0000313" key="6">
    <source>
        <dbReference type="EMBL" id="HIS74734.1"/>
    </source>
</evidence>
<feature type="transmembrane region" description="Helical" evidence="4">
    <location>
        <begin position="45"/>
        <end position="62"/>
    </location>
</feature>
<dbReference type="SUPFAM" id="SSF58104">
    <property type="entry name" value="Methyl-accepting chemotaxis protein (MCP) signaling domain"/>
    <property type="match status" value="1"/>
</dbReference>
<evidence type="ECO:0000256" key="2">
    <source>
        <dbReference type="PROSITE-ProRule" id="PRU00284"/>
    </source>
</evidence>
<evidence type="ECO:0000256" key="4">
    <source>
        <dbReference type="SAM" id="Phobius"/>
    </source>
</evidence>
<dbReference type="PANTHER" id="PTHR32089">
    <property type="entry name" value="METHYL-ACCEPTING CHEMOTAXIS PROTEIN MCPB"/>
    <property type="match status" value="1"/>
</dbReference>
<comment type="caution">
    <text evidence="6">The sequence shown here is derived from an EMBL/GenBank/DDBJ whole genome shotgun (WGS) entry which is preliminary data.</text>
</comment>
<dbReference type="EMBL" id="DVJQ01000058">
    <property type="protein sequence ID" value="HIS74734.1"/>
    <property type="molecule type" value="Genomic_DNA"/>
</dbReference>
<feature type="coiled-coil region" evidence="3">
    <location>
        <begin position="109"/>
        <end position="136"/>
    </location>
</feature>
<dbReference type="PROSITE" id="PS50111">
    <property type="entry name" value="CHEMOTAXIS_TRANSDUC_2"/>
    <property type="match status" value="1"/>
</dbReference>
<feature type="transmembrane region" description="Helical" evidence="4">
    <location>
        <begin position="21"/>
        <end position="39"/>
    </location>
</feature>
<gene>
    <name evidence="6" type="ORF">IAA86_06920</name>
</gene>
<dbReference type="Pfam" id="PF00015">
    <property type="entry name" value="MCPsignal"/>
    <property type="match status" value="1"/>
</dbReference>
<dbReference type="GO" id="GO:0016020">
    <property type="term" value="C:membrane"/>
    <property type="evidence" value="ECO:0007669"/>
    <property type="project" value="InterPro"/>
</dbReference>
<evidence type="ECO:0000259" key="5">
    <source>
        <dbReference type="PROSITE" id="PS50111"/>
    </source>
</evidence>
<reference evidence="6" key="2">
    <citation type="journal article" date="2021" name="PeerJ">
        <title>Extensive microbial diversity within the chicken gut microbiome revealed by metagenomics and culture.</title>
        <authorList>
            <person name="Gilroy R."/>
            <person name="Ravi A."/>
            <person name="Getino M."/>
            <person name="Pursley I."/>
            <person name="Horton D.L."/>
            <person name="Alikhan N.F."/>
            <person name="Baker D."/>
            <person name="Gharbi K."/>
            <person name="Hall N."/>
            <person name="Watson M."/>
            <person name="Adriaenssens E.M."/>
            <person name="Foster-Nyarko E."/>
            <person name="Jarju S."/>
            <person name="Secka A."/>
            <person name="Antonio M."/>
            <person name="Oren A."/>
            <person name="Chaudhuri R.R."/>
            <person name="La Ragione R."/>
            <person name="Hildebrand F."/>
            <person name="Pallen M.J."/>
        </authorList>
    </citation>
    <scope>NUCLEOTIDE SEQUENCE</scope>
    <source>
        <strain evidence="6">CHK152-2871</strain>
    </source>
</reference>
<keyword evidence="3" id="KW-0175">Coiled coil</keyword>
<keyword evidence="4" id="KW-0812">Transmembrane</keyword>
<keyword evidence="4" id="KW-0472">Membrane</keyword>
<dbReference type="GO" id="GO:0007165">
    <property type="term" value="P:signal transduction"/>
    <property type="evidence" value="ECO:0007669"/>
    <property type="project" value="UniProtKB-KW"/>
</dbReference>